<dbReference type="Pfam" id="PF00161">
    <property type="entry name" value="RIP"/>
    <property type="match status" value="1"/>
</dbReference>
<feature type="chain" id="PRO_5046320679" evidence="2">
    <location>
        <begin position="23"/>
        <end position="878"/>
    </location>
</feature>
<dbReference type="SUPFAM" id="SSF50370">
    <property type="entry name" value="Ricin B-like lectins"/>
    <property type="match status" value="1"/>
</dbReference>
<name>A0ABV9BUW2_9ACTN</name>
<dbReference type="InterPro" id="IPR036041">
    <property type="entry name" value="Ribosome-inact_prot_sf"/>
</dbReference>
<reference evidence="4" key="1">
    <citation type="journal article" date="2019" name="Int. J. Syst. Evol. Microbiol.">
        <title>The Global Catalogue of Microorganisms (GCM) 10K type strain sequencing project: providing services to taxonomists for standard genome sequencing and annotation.</title>
        <authorList>
            <consortium name="The Broad Institute Genomics Platform"/>
            <consortium name="The Broad Institute Genome Sequencing Center for Infectious Disease"/>
            <person name="Wu L."/>
            <person name="Ma J."/>
        </authorList>
    </citation>
    <scope>NUCLEOTIDE SEQUENCE [LARGE SCALE GENOMIC DNA]</scope>
    <source>
        <strain evidence="4">CECT 8064</strain>
    </source>
</reference>
<evidence type="ECO:0000313" key="3">
    <source>
        <dbReference type="EMBL" id="MFC4517823.1"/>
    </source>
</evidence>
<dbReference type="InterPro" id="IPR035992">
    <property type="entry name" value="Ricin_B-like_lectins"/>
</dbReference>
<evidence type="ECO:0000256" key="2">
    <source>
        <dbReference type="SAM" id="SignalP"/>
    </source>
</evidence>
<comment type="caution">
    <text evidence="3">The sequence shown here is derived from an EMBL/GenBank/DDBJ whole genome shotgun (WGS) entry which is preliminary data.</text>
</comment>
<keyword evidence="2" id="KW-0732">Signal</keyword>
<accession>A0ABV9BUW2</accession>
<protein>
    <submittedName>
        <fullName evidence="3">Ribosome-inactivating family protein</fullName>
    </submittedName>
</protein>
<dbReference type="SUPFAM" id="SSF56371">
    <property type="entry name" value="Ribosome inactivating proteins (RIP)"/>
    <property type="match status" value="1"/>
</dbReference>
<dbReference type="RefSeq" id="WP_358241018.1">
    <property type="nucleotide sequence ID" value="NZ_JBHSFS010000026.1"/>
</dbReference>
<dbReference type="InterPro" id="IPR016138">
    <property type="entry name" value="Ribosome_inactivat_prot_sub1"/>
</dbReference>
<dbReference type="Gene3D" id="2.80.10.50">
    <property type="match status" value="1"/>
</dbReference>
<dbReference type="Proteomes" id="UP001595990">
    <property type="component" value="Unassembled WGS sequence"/>
</dbReference>
<keyword evidence="4" id="KW-1185">Reference proteome</keyword>
<gene>
    <name evidence="3" type="ORF">ACFPEN_33595</name>
</gene>
<proteinExistence type="predicted"/>
<feature type="region of interest" description="Disordered" evidence="1">
    <location>
        <begin position="271"/>
        <end position="297"/>
    </location>
</feature>
<feature type="signal peptide" evidence="2">
    <location>
        <begin position="1"/>
        <end position="22"/>
    </location>
</feature>
<evidence type="ECO:0000313" key="4">
    <source>
        <dbReference type="Proteomes" id="UP001595990"/>
    </source>
</evidence>
<dbReference type="Gene3D" id="3.40.420.10">
    <property type="entry name" value="Ricin (A subunit), domain 1"/>
    <property type="match status" value="1"/>
</dbReference>
<dbReference type="EMBL" id="JBHSFS010000026">
    <property type="protein sequence ID" value="MFC4517823.1"/>
    <property type="molecule type" value="Genomic_DNA"/>
</dbReference>
<organism evidence="3 4">
    <name type="scientific">Streptomyces ehimensis</name>
    <dbReference type="NCBI Taxonomy" id="68195"/>
    <lineage>
        <taxon>Bacteria</taxon>
        <taxon>Bacillati</taxon>
        <taxon>Actinomycetota</taxon>
        <taxon>Actinomycetes</taxon>
        <taxon>Kitasatosporales</taxon>
        <taxon>Streptomycetaceae</taxon>
        <taxon>Streptomyces</taxon>
    </lineage>
</organism>
<sequence>MAIAGLLATAVVVGAAAPAALAAPLPAPQPGPNEAVQAHARAVLTGAAARTGTAAPADANSMKAFPAWATVEEYGQFLDMLRTEYNKSSKESHFSVDFQLEGDAKVSLWFRRADLYFEGWTAGDTFYYFKDAQVPPAVKSAKSPLKNLGFGAGYDALGVEAGRTLGQTSFQTALVTLGNAEKKLKEPKGFPKEQLGDLILLGPEMARFDGFASTVKKNWETGGWVASSKLVDTIKSWDGLTKLAAGEGGDVRIGGQKMTQELAERILGKDGARWRPSGGETASGRVSCVKNPGKRSKRSVDPCEEAVAAGQRLKERVEERAKELCDGSSGASCLGTVDWEKVRKELKADAEDLVEKKLRTVDNVKDVTLGKDFSVALGDASGFYLPYDKTREAVSGPSGSDSGHSGISVTKLGDAAGKAMWVKGVADAFTSDSSDLEKAAALTAMMPAVGNLMQLSSDAVNQDWTHLGFDATFVLLEGVEFLGLEAAGPVGWAVAAVEFIVDQFIGFAKKDAEKAAMLDTMQQRWHDGVMSVVSDTGDKGWMAGGGARTVVQSAVAMMQTIEVQRATAKGLARVINTADASGRIPDGADLSKQTWVGDQQFADADAKVDALSARSVAEIRKAVARSLTEKLNKLWENKDTQAKFVTPFGERWAELSYDGHIDGRARKVAACEKDSRGNEGPWYDEQACAIWNFTPKPIDAAEVEKALKGMGWVDAGFLPFDTPILLQTTGRYLTADVNAKKLTHTDKPTGTDTGLFVYRRNGQLSTKDGQWCVESQGKNIGEPYGAWGEVALAACQNKPTQRWQLEPDNRITNVGNGTFLAVEAELDPNEDCDGWDHICNTYRPKDRVVTNDVDPGRNGRHRDYETWQAITPPPAQRR</sequence>
<dbReference type="InterPro" id="IPR001574">
    <property type="entry name" value="Ribosome_inactivat_prot"/>
</dbReference>
<evidence type="ECO:0000256" key="1">
    <source>
        <dbReference type="SAM" id="MobiDB-lite"/>
    </source>
</evidence>
<dbReference type="Gene3D" id="1.10.490.40">
    <property type="entry name" value="Diphtheria toxin, translocation domain"/>
    <property type="match status" value="1"/>
</dbReference>